<dbReference type="Proteomes" id="UP000326396">
    <property type="component" value="Linkage Group LG18"/>
</dbReference>
<dbReference type="Gene3D" id="3.80.10.10">
    <property type="entry name" value="Ribonuclease Inhibitor"/>
    <property type="match status" value="1"/>
</dbReference>
<dbReference type="SUPFAM" id="SSF81383">
    <property type="entry name" value="F-box domain"/>
    <property type="match status" value="1"/>
</dbReference>
<proteinExistence type="predicted"/>
<keyword evidence="3" id="KW-1185">Reference proteome</keyword>
<accession>A0A5N6NPB2</accession>
<dbReference type="PANTHER" id="PTHR31639:SF312">
    <property type="entry name" value="CYCLIN-LIKE F-BOX"/>
    <property type="match status" value="1"/>
</dbReference>
<dbReference type="Pfam" id="PF24758">
    <property type="entry name" value="LRR_At5g56370"/>
    <property type="match status" value="1"/>
</dbReference>
<dbReference type="AlphaFoldDB" id="A0A5N6NPB2"/>
<dbReference type="InterPro" id="IPR001810">
    <property type="entry name" value="F-box_dom"/>
</dbReference>
<dbReference type="InterPro" id="IPR006566">
    <property type="entry name" value="FBD"/>
</dbReference>
<sequence>MMELKESEFAPVDFISHMPDNVITQILDRLPLQDAIMTSILSRNWRFKWTMLSQLLFDQRFVMCLFGAKCESKFGRIISSLLMNVRGAITKFVLYIEEERCYSVLDDEDIAHWILFLSRKGLKDLTLLKMHGPQLNLPTHMFSCSELKHLKLFYCHFDPPASFHGLPNLLSLELGLVQFESSTFGKFITQCPVLEVLNMRYWRLFADILYFRHQRDPHEMTYMDIFSVGKVKLVDIAKLANLKTLSLSLCHLDNMMIINYYSIVELTGLLGLLPKLQELDLDFARCKFTDDGAKKRPPTALPYLKVLNLSTIALGNGIMLSCAFDVIRSSPNLQTLKITASDLDADRTPEIYPPDVDYNTVGLLQLQSVVFNYYEGSENEVWLIKYLLACSPFLQKIVISPCSIIMSDEKLKFARKLLKLHRASPIVDIVLV</sequence>
<comment type="caution">
    <text evidence="2">The sequence shown here is derived from an EMBL/GenBank/DDBJ whole genome shotgun (WGS) entry which is preliminary data.</text>
</comment>
<dbReference type="EMBL" id="SZYD01000010">
    <property type="protein sequence ID" value="KAD4982979.1"/>
    <property type="molecule type" value="Genomic_DNA"/>
</dbReference>
<name>A0A5N6NPB2_9ASTR</name>
<dbReference type="InterPro" id="IPR032675">
    <property type="entry name" value="LRR_dom_sf"/>
</dbReference>
<evidence type="ECO:0000259" key="1">
    <source>
        <dbReference type="PROSITE" id="PS50181"/>
    </source>
</evidence>
<dbReference type="PROSITE" id="PS50181">
    <property type="entry name" value="FBOX"/>
    <property type="match status" value="1"/>
</dbReference>
<dbReference type="SUPFAM" id="SSF52047">
    <property type="entry name" value="RNI-like"/>
    <property type="match status" value="1"/>
</dbReference>
<evidence type="ECO:0000313" key="3">
    <source>
        <dbReference type="Proteomes" id="UP000326396"/>
    </source>
</evidence>
<evidence type="ECO:0000313" key="2">
    <source>
        <dbReference type="EMBL" id="KAD4982979.1"/>
    </source>
</evidence>
<protein>
    <recommendedName>
        <fullName evidence="1">F-box domain-containing protein</fullName>
    </recommendedName>
</protein>
<organism evidence="2 3">
    <name type="scientific">Mikania micrantha</name>
    <name type="common">bitter vine</name>
    <dbReference type="NCBI Taxonomy" id="192012"/>
    <lineage>
        <taxon>Eukaryota</taxon>
        <taxon>Viridiplantae</taxon>
        <taxon>Streptophyta</taxon>
        <taxon>Embryophyta</taxon>
        <taxon>Tracheophyta</taxon>
        <taxon>Spermatophyta</taxon>
        <taxon>Magnoliopsida</taxon>
        <taxon>eudicotyledons</taxon>
        <taxon>Gunneridae</taxon>
        <taxon>Pentapetalae</taxon>
        <taxon>asterids</taxon>
        <taxon>campanulids</taxon>
        <taxon>Asterales</taxon>
        <taxon>Asteraceae</taxon>
        <taxon>Asteroideae</taxon>
        <taxon>Heliantheae alliance</taxon>
        <taxon>Eupatorieae</taxon>
        <taxon>Mikania</taxon>
    </lineage>
</organism>
<dbReference type="Pfam" id="PF00646">
    <property type="entry name" value="F-box"/>
    <property type="match status" value="1"/>
</dbReference>
<feature type="domain" description="F-box" evidence="1">
    <location>
        <begin position="12"/>
        <end position="64"/>
    </location>
</feature>
<dbReference type="SMART" id="SM00579">
    <property type="entry name" value="FBD"/>
    <property type="match status" value="1"/>
</dbReference>
<dbReference type="PANTHER" id="PTHR31639">
    <property type="entry name" value="F-BOX PROTEIN-LIKE"/>
    <property type="match status" value="1"/>
</dbReference>
<dbReference type="InterPro" id="IPR055411">
    <property type="entry name" value="LRR_FXL15/At3g58940/PEG3-like"/>
</dbReference>
<reference evidence="2 3" key="1">
    <citation type="submission" date="2019-05" db="EMBL/GenBank/DDBJ databases">
        <title>Mikania micrantha, genome provides insights into the molecular mechanism of rapid growth.</title>
        <authorList>
            <person name="Liu B."/>
        </authorList>
    </citation>
    <scope>NUCLEOTIDE SEQUENCE [LARGE SCALE GENOMIC DNA]</scope>
    <source>
        <strain evidence="2">NLD-2019</strain>
        <tissue evidence="2">Leaf</tissue>
    </source>
</reference>
<gene>
    <name evidence="2" type="ORF">E3N88_19650</name>
</gene>
<dbReference type="OrthoDB" id="1722980at2759"/>
<dbReference type="InterPro" id="IPR036047">
    <property type="entry name" value="F-box-like_dom_sf"/>
</dbReference>